<gene>
    <name evidence="8" type="ORF">EVEC_LOCUS8012</name>
</gene>
<evidence type="ECO:0000256" key="1">
    <source>
        <dbReference type="ARBA" id="ARBA00004370"/>
    </source>
</evidence>
<evidence type="ECO:0000256" key="5">
    <source>
        <dbReference type="SAM" id="MobiDB-lite"/>
    </source>
</evidence>
<evidence type="ECO:0000256" key="3">
    <source>
        <dbReference type="ARBA" id="ARBA00022989"/>
    </source>
</evidence>
<evidence type="ECO:0000256" key="6">
    <source>
        <dbReference type="SAM" id="Phobius"/>
    </source>
</evidence>
<evidence type="ECO:0000256" key="4">
    <source>
        <dbReference type="ARBA" id="ARBA00023136"/>
    </source>
</evidence>
<accession>A0A0N4VD57</accession>
<keyword evidence="4 6" id="KW-0472">Membrane</keyword>
<dbReference type="PANTHER" id="PTHR46709:SF12">
    <property type="entry name" value="G-PROTEIN COUPLED RECEPTORS FAMILY 1 PROFILE DOMAIN-CONTAINING PROTEIN"/>
    <property type="match status" value="1"/>
</dbReference>
<reference evidence="8 9" key="2">
    <citation type="submission" date="2018-10" db="EMBL/GenBank/DDBJ databases">
        <authorList>
            <consortium name="Pathogen Informatics"/>
        </authorList>
    </citation>
    <scope>NUCLEOTIDE SEQUENCE [LARGE SCALE GENOMIC DNA]</scope>
</reference>
<comment type="subcellular location">
    <subcellularLocation>
        <location evidence="1">Membrane</location>
    </subcellularLocation>
</comment>
<feature type="compositionally biased region" description="Acidic residues" evidence="5">
    <location>
        <begin position="42"/>
        <end position="55"/>
    </location>
</feature>
<evidence type="ECO:0000313" key="9">
    <source>
        <dbReference type="Proteomes" id="UP000274131"/>
    </source>
</evidence>
<evidence type="ECO:0000256" key="2">
    <source>
        <dbReference type="ARBA" id="ARBA00022692"/>
    </source>
</evidence>
<feature type="region of interest" description="Disordered" evidence="5">
    <location>
        <begin position="40"/>
        <end position="59"/>
    </location>
</feature>
<dbReference type="OrthoDB" id="5797421at2759"/>
<feature type="domain" description="G-protein coupled receptors family 1 profile" evidence="7">
    <location>
        <begin position="99"/>
        <end position="228"/>
    </location>
</feature>
<feature type="transmembrane region" description="Helical" evidence="6">
    <location>
        <begin position="129"/>
        <end position="155"/>
    </location>
</feature>
<dbReference type="PROSITE" id="PS50262">
    <property type="entry name" value="G_PROTEIN_RECEP_F1_2"/>
    <property type="match status" value="1"/>
</dbReference>
<evidence type="ECO:0000313" key="10">
    <source>
        <dbReference type="WBParaSite" id="EVEC_0000852801-mRNA-1"/>
    </source>
</evidence>
<dbReference type="InterPro" id="IPR017452">
    <property type="entry name" value="GPCR_Rhodpsn_7TM"/>
</dbReference>
<name>A0A0N4VD57_ENTVE</name>
<dbReference type="EMBL" id="UXUI01009215">
    <property type="protein sequence ID" value="VDD93261.1"/>
    <property type="molecule type" value="Genomic_DNA"/>
</dbReference>
<dbReference type="PANTHER" id="PTHR46709">
    <property type="entry name" value="PROTEIN CBG23488-RELATED"/>
    <property type="match status" value="1"/>
</dbReference>
<dbReference type="Proteomes" id="UP000274131">
    <property type="component" value="Unassembled WGS sequence"/>
</dbReference>
<dbReference type="Gene3D" id="1.20.1070.10">
    <property type="entry name" value="Rhodopsin 7-helix transmembrane proteins"/>
    <property type="match status" value="1"/>
</dbReference>
<evidence type="ECO:0000313" key="8">
    <source>
        <dbReference type="EMBL" id="VDD93261.1"/>
    </source>
</evidence>
<dbReference type="GO" id="GO:0016020">
    <property type="term" value="C:membrane"/>
    <property type="evidence" value="ECO:0007669"/>
    <property type="project" value="UniProtKB-SubCell"/>
</dbReference>
<keyword evidence="3 6" id="KW-1133">Transmembrane helix</keyword>
<evidence type="ECO:0000259" key="7">
    <source>
        <dbReference type="PROSITE" id="PS50262"/>
    </source>
</evidence>
<dbReference type="AlphaFoldDB" id="A0A0N4VD57"/>
<sequence length="228" mass="26313">MEYKSISCCFALFALRYPTSLNPFALSSKNNIQMSECAYRDDDNDDNVEGDDGDNNEGLRKDFTEQQRRMCDNSNECYTERFWLIGITGSLLAIFGVISNALLTIVFLSNLSYRRSPFFFLGFVALYDTLLDFTYMSVPICAGFTTDLSICLLWYHYSQPFHLFAQIFKISSVFCLIAASIERYLMTRHWTFTGFEHRTRWLILIIIVAFAVIIKTATCSFLLLFCIV</sequence>
<reference evidence="10" key="1">
    <citation type="submission" date="2017-02" db="UniProtKB">
        <authorList>
            <consortium name="WormBaseParasite"/>
        </authorList>
    </citation>
    <scope>IDENTIFICATION</scope>
</reference>
<dbReference type="WBParaSite" id="EVEC_0000852801-mRNA-1">
    <property type="protein sequence ID" value="EVEC_0000852801-mRNA-1"/>
    <property type="gene ID" value="EVEC_0000852801"/>
</dbReference>
<organism evidence="10">
    <name type="scientific">Enterobius vermicularis</name>
    <name type="common">Human pinworm</name>
    <dbReference type="NCBI Taxonomy" id="51028"/>
    <lineage>
        <taxon>Eukaryota</taxon>
        <taxon>Metazoa</taxon>
        <taxon>Ecdysozoa</taxon>
        <taxon>Nematoda</taxon>
        <taxon>Chromadorea</taxon>
        <taxon>Rhabditida</taxon>
        <taxon>Spirurina</taxon>
        <taxon>Oxyuridomorpha</taxon>
        <taxon>Oxyuroidea</taxon>
        <taxon>Oxyuridae</taxon>
        <taxon>Enterobius</taxon>
    </lineage>
</organism>
<feature type="transmembrane region" description="Helical" evidence="6">
    <location>
        <begin position="161"/>
        <end position="181"/>
    </location>
</feature>
<keyword evidence="2 6" id="KW-0812">Transmembrane</keyword>
<keyword evidence="9" id="KW-1185">Reference proteome</keyword>
<protein>
    <submittedName>
        <fullName evidence="10">G_PROTEIN_RECEP_F1_2 domain-containing protein</fullName>
    </submittedName>
</protein>
<feature type="transmembrane region" description="Helical" evidence="6">
    <location>
        <begin position="82"/>
        <end position="108"/>
    </location>
</feature>
<dbReference type="SUPFAM" id="SSF81321">
    <property type="entry name" value="Family A G protein-coupled receptor-like"/>
    <property type="match status" value="1"/>
</dbReference>
<proteinExistence type="predicted"/>
<feature type="transmembrane region" description="Helical" evidence="6">
    <location>
        <begin position="201"/>
        <end position="225"/>
    </location>
</feature>